<reference evidence="2" key="1">
    <citation type="submission" date="2016-10" db="EMBL/GenBank/DDBJ databases">
        <authorList>
            <person name="Varghese N."/>
            <person name="Submissions S."/>
        </authorList>
    </citation>
    <scope>NUCLEOTIDE SEQUENCE [LARGE SCALE GENOMIC DNA]</scope>
    <source>
        <strain evidence="2">JCM 14963</strain>
    </source>
</reference>
<proteinExistence type="predicted"/>
<sequence>MRKMTKQEEQAEEGTCLLDLGITSKIPELTFVLAYLKLEDEAGNWSLRSKMINNLDVIAVLNAEAAGYRPRAHSIYVVTPVPSDSGPAIQMELIKGVDTVMLDISGSNCFGLRCEVDDNTIYNFIPIAATGSYKKADLNC</sequence>
<protein>
    <submittedName>
        <fullName evidence="1">Uncharacterized protein</fullName>
    </submittedName>
</protein>
<dbReference type="Proteomes" id="UP000243413">
    <property type="component" value="Chromosome I"/>
</dbReference>
<name>A0A1H1LZN2_9GAMM</name>
<organism evidence="1 2">
    <name type="scientific">Halopseudomonas sabulinigri</name>
    <dbReference type="NCBI Taxonomy" id="472181"/>
    <lineage>
        <taxon>Bacteria</taxon>
        <taxon>Pseudomonadati</taxon>
        <taxon>Pseudomonadota</taxon>
        <taxon>Gammaproteobacteria</taxon>
        <taxon>Pseudomonadales</taxon>
        <taxon>Pseudomonadaceae</taxon>
        <taxon>Halopseudomonas</taxon>
    </lineage>
</organism>
<evidence type="ECO:0000313" key="1">
    <source>
        <dbReference type="EMBL" id="SDR80068.1"/>
    </source>
</evidence>
<dbReference type="AlphaFoldDB" id="A0A1H1LZN2"/>
<dbReference type="EMBL" id="LT629763">
    <property type="protein sequence ID" value="SDR80068.1"/>
    <property type="molecule type" value="Genomic_DNA"/>
</dbReference>
<evidence type="ECO:0000313" key="2">
    <source>
        <dbReference type="Proteomes" id="UP000243413"/>
    </source>
</evidence>
<gene>
    <name evidence="1" type="ORF">SAMN05216271_0431</name>
</gene>
<accession>A0A1H1LZN2</accession>